<dbReference type="SMART" id="SM00740">
    <property type="entry name" value="PASTA"/>
    <property type="match status" value="1"/>
</dbReference>
<feature type="compositionally biased region" description="Acidic residues" evidence="4">
    <location>
        <begin position="313"/>
        <end position="331"/>
    </location>
</feature>
<keyword evidence="3" id="KW-0143">Chaperone</keyword>
<keyword evidence="2" id="KW-0067">ATP-binding</keyword>
<keyword evidence="5" id="KW-1133">Transmembrane helix</keyword>
<dbReference type="Proteomes" id="UP000198949">
    <property type="component" value="Unassembled WGS sequence"/>
</dbReference>
<gene>
    <name evidence="7" type="ORF">SAMN05216270_103251</name>
</gene>
<dbReference type="STRING" id="58114.SAMN05216270_103251"/>
<dbReference type="Gene3D" id="3.90.640.10">
    <property type="entry name" value="Actin, Chain A, domain 4"/>
    <property type="match status" value="1"/>
</dbReference>
<keyword evidence="5" id="KW-0472">Membrane</keyword>
<keyword evidence="8" id="KW-1185">Reference proteome</keyword>
<dbReference type="SUPFAM" id="SSF53067">
    <property type="entry name" value="Actin-like ATPase domain"/>
    <property type="match status" value="1"/>
</dbReference>
<proteinExistence type="predicted"/>
<evidence type="ECO:0000256" key="3">
    <source>
        <dbReference type="ARBA" id="ARBA00023186"/>
    </source>
</evidence>
<feature type="region of interest" description="Disordered" evidence="4">
    <location>
        <begin position="201"/>
        <end position="233"/>
    </location>
</feature>
<dbReference type="Pfam" id="PF03793">
    <property type="entry name" value="PASTA"/>
    <property type="match status" value="1"/>
</dbReference>
<feature type="compositionally biased region" description="Low complexity" evidence="4">
    <location>
        <begin position="271"/>
        <end position="294"/>
    </location>
</feature>
<accession>A0A1G6TZX3</accession>
<dbReference type="Gene3D" id="3.30.10.20">
    <property type="match status" value="1"/>
</dbReference>
<dbReference type="InterPro" id="IPR013126">
    <property type="entry name" value="Hsp_70_fam"/>
</dbReference>
<feature type="compositionally biased region" description="Low complexity" evidence="4">
    <location>
        <begin position="201"/>
        <end position="222"/>
    </location>
</feature>
<name>A0A1G6TZX3_9ACTN</name>
<dbReference type="CDD" id="cd06577">
    <property type="entry name" value="PASTA_pknB"/>
    <property type="match status" value="1"/>
</dbReference>
<keyword evidence="1" id="KW-0547">Nucleotide-binding</keyword>
<dbReference type="InterPro" id="IPR043129">
    <property type="entry name" value="ATPase_NBD"/>
</dbReference>
<organism evidence="7 8">
    <name type="scientific">Glycomyces harbinensis</name>
    <dbReference type="NCBI Taxonomy" id="58114"/>
    <lineage>
        <taxon>Bacteria</taxon>
        <taxon>Bacillati</taxon>
        <taxon>Actinomycetota</taxon>
        <taxon>Actinomycetes</taxon>
        <taxon>Glycomycetales</taxon>
        <taxon>Glycomycetaceae</taxon>
        <taxon>Glycomyces</taxon>
    </lineage>
</organism>
<keyword evidence="5" id="KW-0812">Transmembrane</keyword>
<evidence type="ECO:0000256" key="4">
    <source>
        <dbReference type="SAM" id="MobiDB-lite"/>
    </source>
</evidence>
<evidence type="ECO:0000313" key="7">
    <source>
        <dbReference type="EMBL" id="SDD34712.1"/>
    </source>
</evidence>
<feature type="region of interest" description="Disordered" evidence="4">
    <location>
        <begin position="257"/>
        <end position="352"/>
    </location>
</feature>
<reference evidence="8" key="1">
    <citation type="submission" date="2016-10" db="EMBL/GenBank/DDBJ databases">
        <authorList>
            <person name="Varghese N."/>
            <person name="Submissions S."/>
        </authorList>
    </citation>
    <scope>NUCLEOTIDE SEQUENCE [LARGE SCALE GENOMIC DNA]</scope>
    <source>
        <strain evidence="8">CGMCC 4.3516</strain>
    </source>
</reference>
<dbReference type="AlphaFoldDB" id="A0A1G6TZX3"/>
<dbReference type="Pfam" id="PF00012">
    <property type="entry name" value="HSP70"/>
    <property type="match status" value="1"/>
</dbReference>
<dbReference type="EMBL" id="FNAD01000003">
    <property type="protein sequence ID" value="SDD34712.1"/>
    <property type="molecule type" value="Genomic_DNA"/>
</dbReference>
<dbReference type="InterPro" id="IPR005543">
    <property type="entry name" value="PASTA_dom"/>
</dbReference>
<dbReference type="OrthoDB" id="5171090at2"/>
<dbReference type="PROSITE" id="PS51178">
    <property type="entry name" value="PASTA"/>
    <property type="match status" value="1"/>
</dbReference>
<evidence type="ECO:0000256" key="2">
    <source>
        <dbReference type="ARBA" id="ARBA00022840"/>
    </source>
</evidence>
<feature type="domain" description="PASTA" evidence="6">
    <location>
        <begin position="335"/>
        <end position="408"/>
    </location>
</feature>
<dbReference type="GO" id="GO:0005524">
    <property type="term" value="F:ATP binding"/>
    <property type="evidence" value="ECO:0007669"/>
    <property type="project" value="UniProtKB-KW"/>
</dbReference>
<feature type="transmembrane region" description="Helical" evidence="5">
    <location>
        <begin position="237"/>
        <end position="255"/>
    </location>
</feature>
<dbReference type="GO" id="GO:0140662">
    <property type="term" value="F:ATP-dependent protein folding chaperone"/>
    <property type="evidence" value="ECO:0007669"/>
    <property type="project" value="InterPro"/>
</dbReference>
<evidence type="ECO:0000256" key="5">
    <source>
        <dbReference type="SAM" id="Phobius"/>
    </source>
</evidence>
<dbReference type="Gene3D" id="3.30.420.40">
    <property type="match status" value="2"/>
</dbReference>
<dbReference type="RefSeq" id="WP_091030981.1">
    <property type="nucleotide sequence ID" value="NZ_FNAD01000003.1"/>
</dbReference>
<evidence type="ECO:0000313" key="8">
    <source>
        <dbReference type="Proteomes" id="UP000198949"/>
    </source>
</evidence>
<sequence length="415" mass="42667">MSTVRIDPAAAAASLADSTGSPLAPGAAFAVYRLGRSSFRAAVVRRVEDEYVILAERAEPIGGAEFDGLLLAYLSGRHPDAGVRLWARIDDPSDPADQRLRALLLDKVARAREQLSEREFTVITVPAADVKLPVTREELDASIQQLIDTTADLLEEALAEAGVAPQELAGLLLAGGAARTPLAAVALRGRFGVEPVLAAPSAPAVEEPPTEPIPTRELPTMAEETEAPAKRRRPARAVVVTAVVLVLLAAVAAFGTRLGDRGTPTGGEGAGDASAASDAPSSNDLSPSPEPSDAASEEGESASGPPSPGSGGEEPDETEQAESGDEEDEQPVTEGATTAAVPDMVGMSTAEAQEAVGDAGFAAAEQTGEWRSVLDFSHEDCEVIDQDPAAGEVVPLSSAVAVTFSYSGSESECDV</sequence>
<evidence type="ECO:0000259" key="6">
    <source>
        <dbReference type="PROSITE" id="PS51178"/>
    </source>
</evidence>
<protein>
    <submittedName>
        <fullName evidence="7">PASTA domain-containing protein</fullName>
    </submittedName>
</protein>
<evidence type="ECO:0000256" key="1">
    <source>
        <dbReference type="ARBA" id="ARBA00022741"/>
    </source>
</evidence>